<name>A0A6A6JAI8_WESOR</name>
<dbReference type="EMBL" id="ML986511">
    <property type="protein sequence ID" value="KAF2273335.1"/>
    <property type="molecule type" value="Genomic_DNA"/>
</dbReference>
<organism evidence="2 3">
    <name type="scientific">Westerdykella ornata</name>
    <dbReference type="NCBI Taxonomy" id="318751"/>
    <lineage>
        <taxon>Eukaryota</taxon>
        <taxon>Fungi</taxon>
        <taxon>Dikarya</taxon>
        <taxon>Ascomycota</taxon>
        <taxon>Pezizomycotina</taxon>
        <taxon>Dothideomycetes</taxon>
        <taxon>Pleosporomycetidae</taxon>
        <taxon>Pleosporales</taxon>
        <taxon>Sporormiaceae</taxon>
        <taxon>Westerdykella</taxon>
    </lineage>
</organism>
<evidence type="ECO:0000313" key="2">
    <source>
        <dbReference type="EMBL" id="KAF2273335.1"/>
    </source>
</evidence>
<evidence type="ECO:0000313" key="3">
    <source>
        <dbReference type="Proteomes" id="UP000800097"/>
    </source>
</evidence>
<evidence type="ECO:0000256" key="1">
    <source>
        <dbReference type="SAM" id="MobiDB-lite"/>
    </source>
</evidence>
<accession>A0A6A6JAI8</accession>
<dbReference type="AlphaFoldDB" id="A0A6A6JAI8"/>
<keyword evidence="3" id="KW-1185">Reference proteome</keyword>
<dbReference type="Proteomes" id="UP000800097">
    <property type="component" value="Unassembled WGS sequence"/>
</dbReference>
<reference evidence="2" key="1">
    <citation type="journal article" date="2020" name="Stud. Mycol.">
        <title>101 Dothideomycetes genomes: a test case for predicting lifestyles and emergence of pathogens.</title>
        <authorList>
            <person name="Haridas S."/>
            <person name="Albert R."/>
            <person name="Binder M."/>
            <person name="Bloem J."/>
            <person name="Labutti K."/>
            <person name="Salamov A."/>
            <person name="Andreopoulos B."/>
            <person name="Baker S."/>
            <person name="Barry K."/>
            <person name="Bills G."/>
            <person name="Bluhm B."/>
            <person name="Cannon C."/>
            <person name="Castanera R."/>
            <person name="Culley D."/>
            <person name="Daum C."/>
            <person name="Ezra D."/>
            <person name="Gonzalez J."/>
            <person name="Henrissat B."/>
            <person name="Kuo A."/>
            <person name="Liang C."/>
            <person name="Lipzen A."/>
            <person name="Lutzoni F."/>
            <person name="Magnuson J."/>
            <person name="Mondo S."/>
            <person name="Nolan M."/>
            <person name="Ohm R."/>
            <person name="Pangilinan J."/>
            <person name="Park H.-J."/>
            <person name="Ramirez L."/>
            <person name="Alfaro M."/>
            <person name="Sun H."/>
            <person name="Tritt A."/>
            <person name="Yoshinaga Y."/>
            <person name="Zwiers L.-H."/>
            <person name="Turgeon B."/>
            <person name="Goodwin S."/>
            <person name="Spatafora J."/>
            <person name="Crous P."/>
            <person name="Grigoriev I."/>
        </authorList>
    </citation>
    <scope>NUCLEOTIDE SEQUENCE</scope>
    <source>
        <strain evidence="2">CBS 379.55</strain>
    </source>
</reference>
<sequence>MIWSPRPSTQLVGPTPSHRASAHLDRAQSPGSSTEEAVLDHRRFLSRGVTANEVAECVGWCNEALVTEFALFQPLATILPVHSSLNQQRHLKDGPHSSDEEICHCYCLSFFWARGRNPLRTINLVTTRPTPVSVSRHHLYDQTRSRKYRRSWIFDSYVKCNACQRAEVCPIRLPGRRGGQLYAIRDR</sequence>
<protein>
    <submittedName>
        <fullName evidence="2">Uncharacterized protein</fullName>
    </submittedName>
</protein>
<dbReference type="RefSeq" id="XP_033650874.1">
    <property type="nucleotide sequence ID" value="XM_033793353.1"/>
</dbReference>
<dbReference type="GeneID" id="54546528"/>
<feature type="region of interest" description="Disordered" evidence="1">
    <location>
        <begin position="1"/>
        <end position="37"/>
    </location>
</feature>
<proteinExistence type="predicted"/>
<gene>
    <name evidence="2" type="ORF">EI97DRAFT_161585</name>
</gene>
<feature type="compositionally biased region" description="Polar residues" evidence="1">
    <location>
        <begin position="1"/>
        <end position="12"/>
    </location>
</feature>